<dbReference type="SMART" id="SM00220">
    <property type="entry name" value="S_TKc"/>
    <property type="match status" value="1"/>
</dbReference>
<keyword evidence="5" id="KW-0040">ANK repeat</keyword>
<keyword evidence="3 6" id="KW-0547">Nucleotide-binding</keyword>
<dbReference type="GO" id="GO:0005524">
    <property type="term" value="F:ATP binding"/>
    <property type="evidence" value="ECO:0007669"/>
    <property type="project" value="UniProtKB-UniRule"/>
</dbReference>
<dbReference type="SUPFAM" id="SSF48403">
    <property type="entry name" value="Ankyrin repeat"/>
    <property type="match status" value="1"/>
</dbReference>
<proteinExistence type="inferred from homology"/>
<comment type="similarity">
    <text evidence="1">Belongs to the protein kinase superfamily. TKL Ser/Thr protein kinase family.</text>
</comment>
<dbReference type="CDD" id="cd00180">
    <property type="entry name" value="PKc"/>
    <property type="match status" value="1"/>
</dbReference>
<dbReference type="EMBL" id="JNBS01000255">
    <property type="protein sequence ID" value="OQS07288.1"/>
    <property type="molecule type" value="Genomic_DNA"/>
</dbReference>
<dbReference type="STRING" id="74557.A0A1W0AAR7"/>
<keyword evidence="2" id="KW-0723">Serine/threonine-protein kinase</keyword>
<dbReference type="InterPro" id="IPR051681">
    <property type="entry name" value="Ser/Thr_Kinases-Pseudokinases"/>
</dbReference>
<evidence type="ECO:0000256" key="5">
    <source>
        <dbReference type="PROSITE-ProRule" id="PRU00023"/>
    </source>
</evidence>
<evidence type="ECO:0000256" key="3">
    <source>
        <dbReference type="ARBA" id="ARBA00022741"/>
    </source>
</evidence>
<dbReference type="PANTHER" id="PTHR44329">
    <property type="entry name" value="SERINE/THREONINE-PROTEIN KINASE TNNI3K-RELATED"/>
    <property type="match status" value="1"/>
</dbReference>
<dbReference type="PROSITE" id="PS50297">
    <property type="entry name" value="ANK_REP_REGION"/>
    <property type="match status" value="1"/>
</dbReference>
<dbReference type="PROSITE" id="PS00108">
    <property type="entry name" value="PROTEIN_KINASE_ST"/>
    <property type="match status" value="1"/>
</dbReference>
<feature type="domain" description="Protein kinase" evidence="7">
    <location>
        <begin position="49"/>
        <end position="329"/>
    </location>
</feature>
<dbReference type="Pfam" id="PF07714">
    <property type="entry name" value="PK_Tyr_Ser-Thr"/>
    <property type="match status" value="2"/>
</dbReference>
<dbReference type="Proteomes" id="UP000243217">
    <property type="component" value="Unassembled WGS sequence"/>
</dbReference>
<keyword evidence="9" id="KW-1185">Reference proteome</keyword>
<name>A0A1W0AAR7_9STRA</name>
<evidence type="ECO:0000259" key="7">
    <source>
        <dbReference type="PROSITE" id="PS50011"/>
    </source>
</evidence>
<evidence type="ECO:0000256" key="1">
    <source>
        <dbReference type="ARBA" id="ARBA00005843"/>
    </source>
</evidence>
<keyword evidence="4 6" id="KW-0067">ATP-binding</keyword>
<dbReference type="PROSITE" id="PS00107">
    <property type="entry name" value="PROTEIN_KINASE_ATP"/>
    <property type="match status" value="1"/>
</dbReference>
<sequence>CINQWPHRPEDFTWEMHGNIAQQGANAIVDIHELGIVHLDVKSVNFICLEKDMSIKIADFGQAHFIKDKLGQQKVWNEVVKLGKVGTPGWTAPEVAIQNVLSEKMKKIDIYSLGVKLHELDSLTLPSPHFQLHFLKSEYINPVFGVIDYDDQYGTPPCLVIEDNTTTSLYQYLTDASVFKQYLGFGKKLRIAYEIASGLKFLHDNGILHKLLSPSTILMTSNLSIKLSSFGMEGVDETTGTSGGCCSVAPEVRKHRTYTSASDVYAFGLILMDLAGYRVHTKDDFAKLLAMSVTTCPTWYQELVVMCTKSEANERPSIDQVQMEIDKHLKDCLLDMPKGCVGLMEENNNKLTQLAIVTSNSNDVVNVYGGKYDDIDVLIKRPNDTCKNKNITPVDHLLNEFVISTRVQSQNIVNQFGIVGSNSASPAVVICKMNNGSLFDYIARIEDKSTFSEVIKLHIAISIAQALVDLHEMDYVHCDVHSSNSFIDTNRQVKLGNLILAQPEGMLFSDVLFEYVHYLAPEVKDGKPYTKAADVYAFGKFLISLDLCEQDAPDEYTLSTTWCQKLVPMCCSEEPNNRPTMSKVLEMLKSFKTDEVNFARVKLRGAVDIAEKLKDLPNIEVENITYGAQVGKGGYGAIQKGIYKDMNVAIKVFNDEYQFNRVKANDFAQEAIALYCCQSSKYVVKMYGICPEARQLVMELMDCNLTDYISQQGEDPKVFSWKTRINIAHQVTSAIFDLHKNDIIHLDIKSLNFLCLNEDLTIKLADFGQACFIKEEWPEYSDSNQVASIGNVGTSGWKAPELIMKRVFVKNVKALDIYSLGVILYELDSLKLPNAFYGDMYPEMIDKKIGEGNSKLPFSDSCPNKYKEIALNCMFYTPERRPKAESVKHSFYGNNQKLEKHFDEASADFQVSRASYIDLCNRIEGKINTITDSLKREQAFEKHLNEKMEFYAAIEDGRIVLGDTLFHIAVRAGHVNVVLFLLSKGLRENIPNFRGQLVFECCRHSSIQVIMDDVVLVHEILGYDYDDESKVHRLVKSLRLLWPLWMYDSTEATSLIQVISDTRTSHPQYAKFLKIACTMTERYRNLITQQGLHLALQLLKENDLKAYDAKRTFHKWPTPDKLQVVWDVCFLFDLIPLFILMCRYFQLVLP</sequence>
<dbReference type="Gene3D" id="1.10.510.10">
    <property type="entry name" value="Transferase(Phosphotransferase) domain 1"/>
    <property type="match status" value="4"/>
</dbReference>
<evidence type="ECO:0000256" key="6">
    <source>
        <dbReference type="PROSITE-ProRule" id="PRU10141"/>
    </source>
</evidence>
<keyword evidence="2" id="KW-0808">Transferase</keyword>
<protein>
    <recommendedName>
        <fullName evidence="7">Protein kinase domain-containing protein</fullName>
    </recommendedName>
</protein>
<dbReference type="SUPFAM" id="SSF56112">
    <property type="entry name" value="Protein kinase-like (PK-like)"/>
    <property type="match status" value="4"/>
</dbReference>
<keyword evidence="2" id="KW-0418">Kinase</keyword>
<dbReference type="InterPro" id="IPR011009">
    <property type="entry name" value="Kinase-like_dom_sf"/>
</dbReference>
<feature type="non-terminal residue" evidence="8">
    <location>
        <position position="1"/>
    </location>
</feature>
<dbReference type="InterPro" id="IPR001245">
    <property type="entry name" value="Ser-Thr/Tyr_kinase_cat_dom"/>
</dbReference>
<feature type="domain" description="Protein kinase" evidence="7">
    <location>
        <begin position="624"/>
        <end position="892"/>
    </location>
</feature>
<dbReference type="InterPro" id="IPR036770">
    <property type="entry name" value="Ankyrin_rpt-contain_sf"/>
</dbReference>
<dbReference type="InterPro" id="IPR017441">
    <property type="entry name" value="Protein_kinase_ATP_BS"/>
</dbReference>
<dbReference type="Pfam" id="PF00069">
    <property type="entry name" value="Pkinase"/>
    <property type="match status" value="2"/>
</dbReference>
<dbReference type="InterPro" id="IPR002110">
    <property type="entry name" value="Ankyrin_rpt"/>
</dbReference>
<accession>A0A1W0AAR7</accession>
<evidence type="ECO:0000313" key="9">
    <source>
        <dbReference type="Proteomes" id="UP000243217"/>
    </source>
</evidence>
<evidence type="ECO:0000313" key="8">
    <source>
        <dbReference type="EMBL" id="OQS07288.1"/>
    </source>
</evidence>
<dbReference type="GO" id="GO:0004674">
    <property type="term" value="F:protein serine/threonine kinase activity"/>
    <property type="evidence" value="ECO:0007669"/>
    <property type="project" value="UniProtKB-KW"/>
</dbReference>
<gene>
    <name evidence="8" type="ORF">THRCLA_00712</name>
</gene>
<evidence type="ECO:0000256" key="4">
    <source>
        <dbReference type="ARBA" id="ARBA00022840"/>
    </source>
</evidence>
<reference evidence="8 9" key="1">
    <citation type="journal article" date="2014" name="Genome Biol. Evol.">
        <title>The secreted proteins of Achlya hypogyna and Thraustotheca clavata identify the ancestral oomycete secretome and reveal gene acquisitions by horizontal gene transfer.</title>
        <authorList>
            <person name="Misner I."/>
            <person name="Blouin N."/>
            <person name="Leonard G."/>
            <person name="Richards T.A."/>
            <person name="Lane C.E."/>
        </authorList>
    </citation>
    <scope>NUCLEOTIDE SEQUENCE [LARGE SCALE GENOMIC DNA]</scope>
    <source>
        <strain evidence="8 9">ATCC 34112</strain>
    </source>
</reference>
<dbReference type="OrthoDB" id="70558at2759"/>
<feature type="domain" description="Protein kinase" evidence="7">
    <location>
        <begin position="330"/>
        <end position="591"/>
    </location>
</feature>
<dbReference type="AlphaFoldDB" id="A0A1W0AAR7"/>
<dbReference type="PROSITE" id="PS50088">
    <property type="entry name" value="ANK_REPEAT"/>
    <property type="match status" value="1"/>
</dbReference>
<dbReference type="InterPro" id="IPR008271">
    <property type="entry name" value="Ser/Thr_kinase_AS"/>
</dbReference>
<organism evidence="8 9">
    <name type="scientific">Thraustotheca clavata</name>
    <dbReference type="NCBI Taxonomy" id="74557"/>
    <lineage>
        <taxon>Eukaryota</taxon>
        <taxon>Sar</taxon>
        <taxon>Stramenopiles</taxon>
        <taxon>Oomycota</taxon>
        <taxon>Saprolegniomycetes</taxon>
        <taxon>Saprolegniales</taxon>
        <taxon>Achlyaceae</taxon>
        <taxon>Thraustotheca</taxon>
    </lineage>
</organism>
<evidence type="ECO:0000256" key="2">
    <source>
        <dbReference type="ARBA" id="ARBA00022527"/>
    </source>
</evidence>
<feature type="repeat" description="ANK" evidence="5">
    <location>
        <begin position="961"/>
        <end position="993"/>
    </location>
</feature>
<feature type="binding site" evidence="6">
    <location>
        <position position="651"/>
    </location>
    <ligand>
        <name>ATP</name>
        <dbReference type="ChEBI" id="CHEBI:30616"/>
    </ligand>
</feature>
<dbReference type="PROSITE" id="PS50011">
    <property type="entry name" value="PROTEIN_KINASE_DOM"/>
    <property type="match status" value="3"/>
</dbReference>
<dbReference type="Gene3D" id="3.30.200.20">
    <property type="entry name" value="Phosphorylase Kinase, domain 1"/>
    <property type="match status" value="1"/>
</dbReference>
<dbReference type="Gene3D" id="1.25.40.20">
    <property type="entry name" value="Ankyrin repeat-containing domain"/>
    <property type="match status" value="1"/>
</dbReference>
<dbReference type="InterPro" id="IPR000719">
    <property type="entry name" value="Prot_kinase_dom"/>
</dbReference>
<comment type="caution">
    <text evidence="8">The sequence shown here is derived from an EMBL/GenBank/DDBJ whole genome shotgun (WGS) entry which is preliminary data.</text>
</comment>